<organism evidence="2 3">
    <name type="scientific">Emiliania huxleyi (strain CCMP1516)</name>
    <dbReference type="NCBI Taxonomy" id="280463"/>
    <lineage>
        <taxon>Eukaryota</taxon>
        <taxon>Haptista</taxon>
        <taxon>Haptophyta</taxon>
        <taxon>Prymnesiophyceae</taxon>
        <taxon>Isochrysidales</taxon>
        <taxon>Noelaerhabdaceae</taxon>
        <taxon>Emiliania</taxon>
    </lineage>
</organism>
<evidence type="ECO:0000313" key="2">
    <source>
        <dbReference type="EnsemblProtists" id="EOD20743"/>
    </source>
</evidence>
<protein>
    <recommendedName>
        <fullName evidence="4">Plastid lipid-associated protein/fibrillin conserved domain-containing protein</fullName>
    </recommendedName>
</protein>
<proteinExistence type="predicted"/>
<keyword evidence="3" id="KW-1185">Reference proteome</keyword>
<dbReference type="GeneID" id="17266281"/>
<accession>A0A0D3JB58</accession>
<evidence type="ECO:0000313" key="3">
    <source>
        <dbReference type="Proteomes" id="UP000013827"/>
    </source>
</evidence>
<dbReference type="KEGG" id="ehx:EMIHUDRAFT_369039"/>
<feature type="chain" id="PRO_5044270188" description="Plastid lipid-associated protein/fibrillin conserved domain-containing protein" evidence="1">
    <location>
        <begin position="19"/>
        <end position="251"/>
    </location>
</feature>
<keyword evidence="1" id="KW-0732">Signal</keyword>
<evidence type="ECO:0000256" key="1">
    <source>
        <dbReference type="SAM" id="SignalP"/>
    </source>
</evidence>
<dbReference type="AlphaFoldDB" id="A0A0D3JB58"/>
<reference evidence="3" key="1">
    <citation type="journal article" date="2013" name="Nature">
        <title>Pan genome of the phytoplankton Emiliania underpins its global distribution.</title>
        <authorList>
            <person name="Read B.A."/>
            <person name="Kegel J."/>
            <person name="Klute M.J."/>
            <person name="Kuo A."/>
            <person name="Lefebvre S.C."/>
            <person name="Maumus F."/>
            <person name="Mayer C."/>
            <person name="Miller J."/>
            <person name="Monier A."/>
            <person name="Salamov A."/>
            <person name="Young J."/>
            <person name="Aguilar M."/>
            <person name="Claverie J.M."/>
            <person name="Frickenhaus S."/>
            <person name="Gonzalez K."/>
            <person name="Herman E.K."/>
            <person name="Lin Y.C."/>
            <person name="Napier J."/>
            <person name="Ogata H."/>
            <person name="Sarno A.F."/>
            <person name="Shmutz J."/>
            <person name="Schroeder D."/>
            <person name="de Vargas C."/>
            <person name="Verret F."/>
            <person name="von Dassow P."/>
            <person name="Valentin K."/>
            <person name="Van de Peer Y."/>
            <person name="Wheeler G."/>
            <person name="Dacks J.B."/>
            <person name="Delwiche C.F."/>
            <person name="Dyhrman S.T."/>
            <person name="Glockner G."/>
            <person name="John U."/>
            <person name="Richards T."/>
            <person name="Worden A.Z."/>
            <person name="Zhang X."/>
            <person name="Grigoriev I.V."/>
            <person name="Allen A.E."/>
            <person name="Bidle K."/>
            <person name="Borodovsky M."/>
            <person name="Bowler C."/>
            <person name="Brownlee C."/>
            <person name="Cock J.M."/>
            <person name="Elias M."/>
            <person name="Gladyshev V.N."/>
            <person name="Groth M."/>
            <person name="Guda C."/>
            <person name="Hadaegh A."/>
            <person name="Iglesias-Rodriguez M.D."/>
            <person name="Jenkins J."/>
            <person name="Jones B.M."/>
            <person name="Lawson T."/>
            <person name="Leese F."/>
            <person name="Lindquist E."/>
            <person name="Lobanov A."/>
            <person name="Lomsadze A."/>
            <person name="Malik S.B."/>
            <person name="Marsh M.E."/>
            <person name="Mackinder L."/>
            <person name="Mock T."/>
            <person name="Mueller-Roeber B."/>
            <person name="Pagarete A."/>
            <person name="Parker M."/>
            <person name="Probert I."/>
            <person name="Quesneville H."/>
            <person name="Raines C."/>
            <person name="Rensing S.A."/>
            <person name="Riano-Pachon D.M."/>
            <person name="Richier S."/>
            <person name="Rokitta S."/>
            <person name="Shiraiwa Y."/>
            <person name="Soanes D.M."/>
            <person name="van der Giezen M."/>
            <person name="Wahlund T.M."/>
            <person name="Williams B."/>
            <person name="Wilson W."/>
            <person name="Wolfe G."/>
            <person name="Wurch L.L."/>
        </authorList>
    </citation>
    <scope>NUCLEOTIDE SEQUENCE</scope>
</reference>
<name>A0A0D3JB58_EMIH1</name>
<dbReference type="HOGENOM" id="CLU_1108755_0_0_1"/>
<feature type="signal peptide" evidence="1">
    <location>
        <begin position="1"/>
        <end position="18"/>
    </location>
</feature>
<evidence type="ECO:0008006" key="4">
    <source>
        <dbReference type="Google" id="ProtNLM"/>
    </source>
</evidence>
<reference evidence="2" key="2">
    <citation type="submission" date="2024-10" db="UniProtKB">
        <authorList>
            <consortium name="EnsemblProtists"/>
        </authorList>
    </citation>
    <scope>IDENTIFICATION</scope>
</reference>
<dbReference type="EnsemblProtists" id="EOD20743">
    <property type="protein sequence ID" value="EOD20743"/>
    <property type="gene ID" value="EMIHUDRAFT_369039"/>
</dbReference>
<sequence length="251" mass="26453">MLALLAAPALSVVSTASAASSPRLAARSALLRSLEPNSPPRLLNAEHMALIGQLEAAGTTPTTEDFLQLGLQGRWALCATIRNAGLLEPGMSPAHAAASGAGGAAGGLLPIGIARAETALSIGNSTVRSRAWFQLLDGERKQVGALLDVESRFAFESDSVTGARLLALRPARPPRLALKTNDLGCSIDALVEALHAQLSPEFALVEGEQYDRLRLSTTYLDESLWVARAAPHCCSVFYRADDEMAWLSGVQ</sequence>
<dbReference type="RefSeq" id="XP_005773172.1">
    <property type="nucleotide sequence ID" value="XM_005773115.1"/>
</dbReference>
<dbReference type="PaxDb" id="2903-EOD20743"/>
<dbReference type="Proteomes" id="UP000013827">
    <property type="component" value="Unassembled WGS sequence"/>
</dbReference>